<dbReference type="AlphaFoldDB" id="A0A2T0SF48"/>
<evidence type="ECO:0000256" key="2">
    <source>
        <dbReference type="SAM" id="MobiDB-lite"/>
    </source>
</evidence>
<dbReference type="Proteomes" id="UP000239209">
    <property type="component" value="Unassembled WGS sequence"/>
</dbReference>
<dbReference type="InterPro" id="IPR046540">
    <property type="entry name" value="DMFA2_C"/>
</dbReference>
<feature type="compositionally biased region" description="Pro residues" evidence="2">
    <location>
        <begin position="1063"/>
        <end position="1078"/>
    </location>
</feature>
<dbReference type="EMBL" id="PVZG01000002">
    <property type="protein sequence ID" value="PRY32039.1"/>
    <property type="molecule type" value="Genomic_DNA"/>
</dbReference>
<organism evidence="7 8">
    <name type="scientific">Pseudosporangium ferrugineum</name>
    <dbReference type="NCBI Taxonomy" id="439699"/>
    <lineage>
        <taxon>Bacteria</taxon>
        <taxon>Bacillati</taxon>
        <taxon>Actinomycetota</taxon>
        <taxon>Actinomycetes</taxon>
        <taxon>Micromonosporales</taxon>
        <taxon>Micromonosporaceae</taxon>
        <taxon>Pseudosporangium</taxon>
    </lineage>
</organism>
<protein>
    <submittedName>
        <fullName evidence="7">Ig-like domain-containing protein</fullName>
    </submittedName>
</protein>
<feature type="domain" description="DUF4082" evidence="5">
    <location>
        <begin position="910"/>
        <end position="1050"/>
    </location>
</feature>
<evidence type="ECO:0000256" key="1">
    <source>
        <dbReference type="ARBA" id="ARBA00022729"/>
    </source>
</evidence>
<evidence type="ECO:0000259" key="6">
    <source>
        <dbReference type="Pfam" id="PF20254"/>
    </source>
</evidence>
<reference evidence="7 8" key="1">
    <citation type="submission" date="2018-03" db="EMBL/GenBank/DDBJ databases">
        <title>Genomic Encyclopedia of Archaeal and Bacterial Type Strains, Phase II (KMG-II): from individual species to whole genera.</title>
        <authorList>
            <person name="Goeker M."/>
        </authorList>
    </citation>
    <scope>NUCLEOTIDE SEQUENCE [LARGE SCALE GENOMIC DNA]</scope>
    <source>
        <strain evidence="7 8">DSM 45348</strain>
    </source>
</reference>
<dbReference type="Pfam" id="PF20254">
    <property type="entry name" value="DMFA2_C"/>
    <property type="match status" value="1"/>
</dbReference>
<evidence type="ECO:0000313" key="7">
    <source>
        <dbReference type="EMBL" id="PRY32039.1"/>
    </source>
</evidence>
<evidence type="ECO:0000256" key="3">
    <source>
        <dbReference type="SAM" id="SignalP"/>
    </source>
</evidence>
<evidence type="ECO:0000313" key="8">
    <source>
        <dbReference type="Proteomes" id="UP000239209"/>
    </source>
</evidence>
<keyword evidence="8" id="KW-1185">Reference proteome</keyword>
<feature type="region of interest" description="Disordered" evidence="2">
    <location>
        <begin position="1056"/>
        <end position="1078"/>
    </location>
</feature>
<proteinExistence type="predicted"/>
<feature type="chain" id="PRO_5015728971" evidence="3">
    <location>
        <begin position="43"/>
        <end position="1239"/>
    </location>
</feature>
<dbReference type="Pfam" id="PF17957">
    <property type="entry name" value="Big_7"/>
    <property type="match status" value="1"/>
</dbReference>
<name>A0A2T0SF48_9ACTN</name>
<feature type="domain" description="DUF4082" evidence="5">
    <location>
        <begin position="1091"/>
        <end position="1231"/>
    </location>
</feature>
<feature type="domain" description="N,N-dimethylformamidase beta subunit-like C-terminal" evidence="6">
    <location>
        <begin position="106"/>
        <end position="501"/>
    </location>
</feature>
<dbReference type="Pfam" id="PF13205">
    <property type="entry name" value="Big_5"/>
    <property type="match status" value="1"/>
</dbReference>
<keyword evidence="1 3" id="KW-0732">Signal</keyword>
<accession>A0A2T0SF48</accession>
<feature type="domain" description="SbsA Ig-like" evidence="4">
    <location>
        <begin position="799"/>
        <end position="896"/>
    </location>
</feature>
<feature type="signal peptide" evidence="3">
    <location>
        <begin position="1"/>
        <end position="42"/>
    </location>
</feature>
<dbReference type="InterPro" id="IPR025141">
    <property type="entry name" value="DUF4082"/>
</dbReference>
<dbReference type="InterPro" id="IPR014756">
    <property type="entry name" value="Ig_E-set"/>
</dbReference>
<gene>
    <name evidence="7" type="ORF">CLV70_102250</name>
</gene>
<evidence type="ECO:0000259" key="5">
    <source>
        <dbReference type="Pfam" id="PF13313"/>
    </source>
</evidence>
<dbReference type="SUPFAM" id="SSF81296">
    <property type="entry name" value="E set domains"/>
    <property type="match status" value="1"/>
</dbReference>
<evidence type="ECO:0000259" key="4">
    <source>
        <dbReference type="Pfam" id="PF13205"/>
    </source>
</evidence>
<dbReference type="Pfam" id="PF13313">
    <property type="entry name" value="DUF4082"/>
    <property type="match status" value="3"/>
</dbReference>
<feature type="domain" description="DUF4082" evidence="5">
    <location>
        <begin position="646"/>
        <end position="790"/>
    </location>
</feature>
<sequence length="1239" mass="129454">MGGDRVEVPLIRPRRFRAALGAALTLVLASAGALVVSTSASAAVDPCGASSNAIVCENSKPGTSRDVWDVDGVGDPAIQGFATDISTNVGQQVRFKIKTTAANYSITIYRLGWYDGDGARQIDTVTPSATLPQIQPACVTSATTEIYDCGTWGVSASWTVPANAVSGVYIARLQRPGAGDGSHIPFIVRNDASHSALFFQTSDTTWQAYNDYGGSDFYTGGDNGRAYKISYNRPFATRGGVTARDFLFSNEYPTIRFLEQNGYDVSYTTGVDSDRRGALIRNHQVFLSVGHDEYWSGTQRANVEAARDAGVHLAFFSGNEVYWKTRWENSVDGSGTASRTLVCYKETWANDKIDPSGEWTGTWRDPRFSPPSNGGKPENGLTGTMFQSNNASFALQVPAAQGKLRFWRGTSVAGLGTDQTATLAPNTVGYESDEDIDNGFRPAGLIRMSTTTHSTPEYLRDFGTLVTPGTTTHSLTLYRAPSGALVFGAGTIQWGWGLDEEHDGVQSPPDRAMQQATVNLLTDMGVTPLTVMSTLSVLPGTNDTTAPTVTVTSPASGATVANGAAVTVTGTASDTGGRVAGVEVSTDGSTWHPATGTTSWTYSFFAAGLGSQTVRVRAIDDNGNIQQTPATRALTLTGKVSVFGGKVPENPDVSDSSPVEVGMKVIPQTSGYISGIRFYKGTGNTGTHTGTLWSAAGTELATGTFRNETASGWQTLTFQNAVPVAAGTTYVASYYAPNGHYAADPYAFTSAGITSGPLVAPRSSASGGNGVYADGGGFPNSTWQDSNYYVDVLFVDTGNSAPVVVASTPAADASGIATSVNPAAVFSKSVVPSSVQFTLKEADGTTVAGSKAYDDATRTTTFTPTAALSSATGYDATVQAADQQGNTVTYTWSFTTDVDASVARLFPSTMTPATPAASDSSAVSLGTKFVPASSGEIVGIRFYQGPGNSGSHTGTLWSATGSQLRKVTFPSSATVGWQTALFDSPVAVTGGTTYVVSYFAPNGRYAITTNFFNSAYSNGPLSAPSGVNGLFVYGSDAFPQNSYQSSNYWVDALFVPGGGGDPTPTPTTPSPTPTTPTPLPEGAQTVFATDAVPANASWNDGDALEVGLQFRSDVAGKALGVRFYKGPGNTGTHTGTLWTNAGQQVATGTFSGETASGWQNMLFSTPVTLTPNTWYVVSYHTTAGHYAVDGNAFGASGVDNPPLHVPSYAARYLYGAGGAFPGSGSAHNYWVDVIFKSDA</sequence>
<feature type="region of interest" description="Disordered" evidence="2">
    <location>
        <begin position="355"/>
        <end position="377"/>
    </location>
</feature>
<dbReference type="InterPro" id="IPR032812">
    <property type="entry name" value="SbsA_Ig"/>
</dbReference>
<dbReference type="Gene3D" id="2.60.40.650">
    <property type="match status" value="1"/>
</dbReference>
<comment type="caution">
    <text evidence="7">The sequence shown here is derived from an EMBL/GenBank/DDBJ whole genome shotgun (WGS) entry which is preliminary data.</text>
</comment>